<accession>A0ABY5KHQ8</accession>
<feature type="region of interest" description="Disordered" evidence="1">
    <location>
        <begin position="134"/>
        <end position="173"/>
    </location>
</feature>
<protein>
    <submittedName>
        <fullName evidence="2">Uncharacterized protein</fullName>
    </submittedName>
</protein>
<dbReference type="EMBL" id="CP101990">
    <property type="protein sequence ID" value="UUI69375.1"/>
    <property type="molecule type" value="Genomic_DNA"/>
</dbReference>
<evidence type="ECO:0000313" key="3">
    <source>
        <dbReference type="Proteomes" id="UP001315860"/>
    </source>
</evidence>
<dbReference type="Proteomes" id="UP001315860">
    <property type="component" value="Chromosome"/>
</dbReference>
<evidence type="ECO:0000313" key="2">
    <source>
        <dbReference type="EMBL" id="UUI69375.1"/>
    </source>
</evidence>
<feature type="compositionally biased region" description="Polar residues" evidence="1">
    <location>
        <begin position="148"/>
        <end position="157"/>
    </location>
</feature>
<proteinExistence type="predicted"/>
<sequence length="173" mass="18384">MTSGTPSRRRRRVAAWGVAVAALVLVLLGGHAVLAGPLRDSDVARLAFGDPSREDALTGCAEWIAEERGTTAPADLSAVTTSFGTDPLRWEVDGFATTGGDPEPFACTLAWFPRPAVIYRTSLDLHDGLRFGLEGPASTTEDPRAQSESRTTGSSQARAHAAMRARISRPNSH</sequence>
<name>A0ABY5KHQ8_9ACTN</name>
<evidence type="ECO:0000256" key="1">
    <source>
        <dbReference type="SAM" id="MobiDB-lite"/>
    </source>
</evidence>
<feature type="compositionally biased region" description="Basic residues" evidence="1">
    <location>
        <begin position="161"/>
        <end position="173"/>
    </location>
</feature>
<organism evidence="2 3">
    <name type="scientific">Aeromicrobium duanguangcaii</name>
    <dbReference type="NCBI Taxonomy" id="2968086"/>
    <lineage>
        <taxon>Bacteria</taxon>
        <taxon>Bacillati</taxon>
        <taxon>Actinomycetota</taxon>
        <taxon>Actinomycetes</taxon>
        <taxon>Propionibacteriales</taxon>
        <taxon>Nocardioidaceae</taxon>
        <taxon>Aeromicrobium</taxon>
    </lineage>
</organism>
<gene>
    <name evidence="2" type="ORF">NP095_04550</name>
</gene>
<reference evidence="2 3" key="1">
    <citation type="submission" date="2022-07" db="EMBL/GenBank/DDBJ databases">
        <title>Novel species in genus Aeromicrobium.</title>
        <authorList>
            <person name="Ye L."/>
        </authorList>
    </citation>
    <scope>NUCLEOTIDE SEQUENCE [LARGE SCALE GENOMIC DNA]</scope>
    <source>
        <strain evidence="3">zg-Y50</strain>
    </source>
</reference>
<keyword evidence="3" id="KW-1185">Reference proteome</keyword>
<dbReference type="RefSeq" id="WP_232417167.1">
    <property type="nucleotide sequence ID" value="NZ_CP101990.1"/>
</dbReference>